<keyword evidence="3" id="KW-1185">Reference proteome</keyword>
<dbReference type="Pfam" id="PF13358">
    <property type="entry name" value="DDE_3"/>
    <property type="match status" value="1"/>
</dbReference>
<dbReference type="GO" id="GO:0003676">
    <property type="term" value="F:nucleic acid binding"/>
    <property type="evidence" value="ECO:0007669"/>
    <property type="project" value="InterPro"/>
</dbReference>
<dbReference type="OrthoDB" id="6511194at2759"/>
<proteinExistence type="predicted"/>
<evidence type="ECO:0000313" key="3">
    <source>
        <dbReference type="Proteomes" id="UP000838878"/>
    </source>
</evidence>
<feature type="non-terminal residue" evidence="2">
    <location>
        <position position="383"/>
    </location>
</feature>
<accession>A0A8J9VW79</accession>
<dbReference type="PANTHER" id="PTHR33939">
    <property type="entry name" value="PROTEIN CBG22215"/>
    <property type="match status" value="1"/>
</dbReference>
<dbReference type="InterPro" id="IPR036397">
    <property type="entry name" value="RNaseH_sf"/>
</dbReference>
<dbReference type="InterPro" id="IPR038717">
    <property type="entry name" value="Tc1-like_DDE_dom"/>
</dbReference>
<organism evidence="2 3">
    <name type="scientific">Brenthis ino</name>
    <name type="common">lesser marbled fritillary</name>
    <dbReference type="NCBI Taxonomy" id="405034"/>
    <lineage>
        <taxon>Eukaryota</taxon>
        <taxon>Metazoa</taxon>
        <taxon>Ecdysozoa</taxon>
        <taxon>Arthropoda</taxon>
        <taxon>Hexapoda</taxon>
        <taxon>Insecta</taxon>
        <taxon>Pterygota</taxon>
        <taxon>Neoptera</taxon>
        <taxon>Endopterygota</taxon>
        <taxon>Lepidoptera</taxon>
        <taxon>Glossata</taxon>
        <taxon>Ditrysia</taxon>
        <taxon>Papilionoidea</taxon>
        <taxon>Nymphalidae</taxon>
        <taxon>Heliconiinae</taxon>
        <taxon>Argynnini</taxon>
        <taxon>Brenthis</taxon>
    </lineage>
</organism>
<dbReference type="Gene3D" id="3.30.420.10">
    <property type="entry name" value="Ribonuclease H-like superfamily/Ribonuclease H"/>
    <property type="match status" value="1"/>
</dbReference>
<dbReference type="PANTHER" id="PTHR33939:SF1">
    <property type="entry name" value="DUF4371 DOMAIN-CONTAINING PROTEIN"/>
    <property type="match status" value="1"/>
</dbReference>
<dbReference type="EMBL" id="OV170234">
    <property type="protein sequence ID" value="CAH0719967.1"/>
    <property type="molecule type" value="Genomic_DNA"/>
</dbReference>
<evidence type="ECO:0000313" key="2">
    <source>
        <dbReference type="EMBL" id="CAH0719967.1"/>
    </source>
</evidence>
<feature type="domain" description="Tc1-like transposase DDE" evidence="1">
    <location>
        <begin position="218"/>
        <end position="342"/>
    </location>
</feature>
<dbReference type="Proteomes" id="UP000838878">
    <property type="component" value="Chromosome 14"/>
</dbReference>
<evidence type="ECO:0000259" key="1">
    <source>
        <dbReference type="Pfam" id="PF13358"/>
    </source>
</evidence>
<dbReference type="AlphaFoldDB" id="A0A8J9VW79"/>
<gene>
    <name evidence="2" type="ORF">BINO364_LOCUS6252</name>
</gene>
<name>A0A8J9VW79_9NEOP</name>
<protein>
    <recommendedName>
        <fullName evidence="1">Tc1-like transposase DDE domain-containing protein</fullName>
    </recommendedName>
</protein>
<sequence length="383" mass="44307">MAEFQAGMNEDNVYGRTAKLTGVSESTIRRIVDEGFKNGGKFSTPGKHRKGRPTKHIDDFDICSIRQKVQFFYTVQKEVPTLRKLLAVVKEDLNFDGSYELLRKILISIGFKFKKCQSNRLALIEKPAIASKREYYLRHILENRRLPEELQKNIIYLDESYIHESYKVTKCWQSTNIAGVQQNVSKGKRWIIVHAGSEKGFVPNALLIFTGKNKQEDYHSEMNAQNFIKWVTEKLLPNISEPSIIVMDNAPYHSITTNKAPTSASRVDEIKLWLLENNIPFDETLRKPSLLMLVKKHKPEPIYYIEELLFEHGHTVVRLPPYHCDLNPIELVWAIVKRRIAQKNVCGQNVAKLAEEAFQAVPQEWKNCVEHVIKIQTYRNSNV</sequence>
<reference evidence="2" key="1">
    <citation type="submission" date="2021-12" db="EMBL/GenBank/DDBJ databases">
        <authorList>
            <person name="Martin H S."/>
        </authorList>
    </citation>
    <scope>NUCLEOTIDE SEQUENCE</scope>
</reference>